<proteinExistence type="predicted"/>
<name>A0AAV4CJT0_9GAST</name>
<protein>
    <submittedName>
        <fullName evidence="2">Condensin-2 complex subunit g2-like</fullName>
    </submittedName>
</protein>
<evidence type="ECO:0000256" key="1">
    <source>
        <dbReference type="SAM" id="MobiDB-lite"/>
    </source>
</evidence>
<dbReference type="EMBL" id="BLXT01006428">
    <property type="protein sequence ID" value="GFO31777.1"/>
    <property type="molecule type" value="Genomic_DNA"/>
</dbReference>
<dbReference type="SUPFAM" id="SSF48371">
    <property type="entry name" value="ARM repeat"/>
    <property type="match status" value="1"/>
</dbReference>
<feature type="compositionally biased region" description="Basic residues" evidence="1">
    <location>
        <begin position="593"/>
        <end position="604"/>
    </location>
</feature>
<keyword evidence="3" id="KW-1185">Reference proteome</keyword>
<dbReference type="InterPro" id="IPR011989">
    <property type="entry name" value="ARM-like"/>
</dbReference>
<sequence length="763" mass="86358">MAAVNRTELLSTVTKRDVQHLSQVTEKLFSEKALADTVVTLSRRQRSELWDGVLGMCMETLLESNSEETDDPQALAKMHEVLFCITRLASATLSALKQAKKDREANDEDADIEVPASLQETAIILHGILPTLKSEKNGLKNTVCALFETWWALQLSGCEELMANTLLYLLERSTQTDATKVDVGRVMAVHQVLAGVDLSRENAAPLVSLLLQCSYHPQYLTSTQGPQFLAFLLTLSPELAQRLHDTIKNHLPSVPAAWGSKYGEIYFRAWHKSSGEQREILSCLHGKKTQRGVEDMLSRLYEPILWRSLMVCNSEIRLSAAHVMFNAFPLQNLTLHCEEADRALQRQFDAMHNLLQDPVPAVRLAAVQGVGRVLSIYWELIPLDVIKCFMTALVEDLAYDITSPSVREAVIKVMHQLCDNHLALPFLTQVLPNLGNFVHDTSERVRTAVLDLLLKLKGLRAIKFYHVVAVEHLLARLEIETSESVVRRVMRLLFRSFVPVQESPQQQLERCKALIMSNPGAARQFFLYLPKFLEVEDNVKYIVVLCRYLIESARQLNAGNDASSREDDESQSDDRTSGAPDDQGGTSAVTPRRSGRSGSKKARTSKVLTNKNISIRTRRRALECYIEPILMYGCEAWTISKQTQKKLEATEMWFLRRMLRISWTAKKTNDTVLEEAHTTRLLISKIRKHQATFFGHVMRREKLENLVTTGMLEGKRSRGKQREKLIEGLTDWLKAGKSLEAIEATKDRKKWRTMIANAVKQGT</sequence>
<dbReference type="PANTHER" id="PTHR16199">
    <property type="entry name" value="CONDENSIN-2 COMPLEX SUBUNIT G2"/>
    <property type="match status" value="1"/>
</dbReference>
<dbReference type="GO" id="GO:0000070">
    <property type="term" value="P:mitotic sister chromatid segregation"/>
    <property type="evidence" value="ECO:0007669"/>
    <property type="project" value="TreeGrafter"/>
</dbReference>
<comment type="caution">
    <text evidence="2">The sequence shown here is derived from an EMBL/GenBank/DDBJ whole genome shotgun (WGS) entry which is preliminary data.</text>
</comment>
<dbReference type="Pfam" id="PF12422">
    <property type="entry name" value="Condensin2nSMC"/>
    <property type="match status" value="1"/>
</dbReference>
<organism evidence="2 3">
    <name type="scientific">Plakobranchus ocellatus</name>
    <dbReference type="NCBI Taxonomy" id="259542"/>
    <lineage>
        <taxon>Eukaryota</taxon>
        <taxon>Metazoa</taxon>
        <taxon>Spiralia</taxon>
        <taxon>Lophotrochozoa</taxon>
        <taxon>Mollusca</taxon>
        <taxon>Gastropoda</taxon>
        <taxon>Heterobranchia</taxon>
        <taxon>Euthyneura</taxon>
        <taxon>Panpulmonata</taxon>
        <taxon>Sacoglossa</taxon>
        <taxon>Placobranchoidea</taxon>
        <taxon>Plakobranchidae</taxon>
        <taxon>Plakobranchus</taxon>
    </lineage>
</organism>
<dbReference type="InterPro" id="IPR016024">
    <property type="entry name" value="ARM-type_fold"/>
</dbReference>
<dbReference type="PANTHER" id="PTHR16199:SF4">
    <property type="entry name" value="CONDENSIN-2 COMPLEX SUBUNIT G2"/>
    <property type="match status" value="1"/>
</dbReference>
<dbReference type="GO" id="GO:0005634">
    <property type="term" value="C:nucleus"/>
    <property type="evidence" value="ECO:0007669"/>
    <property type="project" value="InterPro"/>
</dbReference>
<gene>
    <name evidence="2" type="ORF">PoB_005828200</name>
</gene>
<evidence type="ECO:0000313" key="2">
    <source>
        <dbReference type="EMBL" id="GFO31777.1"/>
    </source>
</evidence>
<accession>A0AAV4CJT0</accession>
<dbReference type="Proteomes" id="UP000735302">
    <property type="component" value="Unassembled WGS sequence"/>
</dbReference>
<feature type="region of interest" description="Disordered" evidence="1">
    <location>
        <begin position="559"/>
        <end position="604"/>
    </location>
</feature>
<evidence type="ECO:0000313" key="3">
    <source>
        <dbReference type="Proteomes" id="UP000735302"/>
    </source>
</evidence>
<dbReference type="InterPro" id="IPR024741">
    <property type="entry name" value="Condensin2_G2"/>
</dbReference>
<dbReference type="Gene3D" id="1.25.10.10">
    <property type="entry name" value="Leucine-rich Repeat Variant"/>
    <property type="match status" value="1"/>
</dbReference>
<dbReference type="GO" id="GO:0000796">
    <property type="term" value="C:condensin complex"/>
    <property type="evidence" value="ECO:0007669"/>
    <property type="project" value="TreeGrafter"/>
</dbReference>
<dbReference type="AlphaFoldDB" id="A0AAV4CJT0"/>
<reference evidence="2 3" key="1">
    <citation type="journal article" date="2021" name="Elife">
        <title>Chloroplast acquisition without the gene transfer in kleptoplastic sea slugs, Plakobranchus ocellatus.</title>
        <authorList>
            <person name="Maeda T."/>
            <person name="Takahashi S."/>
            <person name="Yoshida T."/>
            <person name="Shimamura S."/>
            <person name="Takaki Y."/>
            <person name="Nagai Y."/>
            <person name="Toyoda A."/>
            <person name="Suzuki Y."/>
            <person name="Arimoto A."/>
            <person name="Ishii H."/>
            <person name="Satoh N."/>
            <person name="Nishiyama T."/>
            <person name="Hasebe M."/>
            <person name="Maruyama T."/>
            <person name="Minagawa J."/>
            <person name="Obokata J."/>
            <person name="Shigenobu S."/>
        </authorList>
    </citation>
    <scope>NUCLEOTIDE SEQUENCE [LARGE SCALE GENOMIC DNA]</scope>
</reference>